<evidence type="ECO:0000256" key="1">
    <source>
        <dbReference type="SAM" id="Phobius"/>
    </source>
</evidence>
<evidence type="ECO:0000313" key="2">
    <source>
        <dbReference type="EMBL" id="EUB56896.1"/>
    </source>
</evidence>
<keyword evidence="3" id="KW-1185">Reference proteome</keyword>
<dbReference type="Proteomes" id="UP000019149">
    <property type="component" value="Unassembled WGS sequence"/>
</dbReference>
<reference evidence="2 3" key="1">
    <citation type="journal article" date="2013" name="Nat. Genet.">
        <title>The genome of the hydatid tapeworm Echinococcus granulosus.</title>
        <authorList>
            <person name="Zheng H."/>
            <person name="Zhang W."/>
            <person name="Zhang L."/>
            <person name="Zhang Z."/>
            <person name="Li J."/>
            <person name="Lu G."/>
            <person name="Zhu Y."/>
            <person name="Wang Y."/>
            <person name="Huang Y."/>
            <person name="Liu J."/>
            <person name="Kang H."/>
            <person name="Chen J."/>
            <person name="Wang L."/>
            <person name="Chen A."/>
            <person name="Yu S."/>
            <person name="Gao Z."/>
            <person name="Jin L."/>
            <person name="Gu W."/>
            <person name="Wang Z."/>
            <person name="Zhao L."/>
            <person name="Shi B."/>
            <person name="Wen H."/>
            <person name="Lin R."/>
            <person name="Jones M.K."/>
            <person name="Brejova B."/>
            <person name="Vinar T."/>
            <person name="Zhao G."/>
            <person name="McManus D.P."/>
            <person name="Chen Z."/>
            <person name="Zhou Y."/>
            <person name="Wang S."/>
        </authorList>
    </citation>
    <scope>NUCLEOTIDE SEQUENCE [LARGE SCALE GENOMIC DNA]</scope>
</reference>
<protein>
    <submittedName>
        <fullName evidence="2">Uncharacterized protein</fullName>
    </submittedName>
</protein>
<comment type="caution">
    <text evidence="2">The sequence shown here is derived from an EMBL/GenBank/DDBJ whole genome shotgun (WGS) entry which is preliminary data.</text>
</comment>
<keyword evidence="1" id="KW-0472">Membrane</keyword>
<dbReference type="AlphaFoldDB" id="W6U8U4"/>
<dbReference type="GeneID" id="36343963"/>
<keyword evidence="1" id="KW-0812">Transmembrane</keyword>
<keyword evidence="1" id="KW-1133">Transmembrane helix</keyword>
<proteinExistence type="predicted"/>
<dbReference type="CTD" id="36343963"/>
<gene>
    <name evidence="2" type="ORF">EGR_08248</name>
</gene>
<evidence type="ECO:0000313" key="3">
    <source>
        <dbReference type="Proteomes" id="UP000019149"/>
    </source>
</evidence>
<feature type="transmembrane region" description="Helical" evidence="1">
    <location>
        <begin position="126"/>
        <end position="145"/>
    </location>
</feature>
<accession>W6U8U4</accession>
<dbReference type="EMBL" id="APAU02000100">
    <property type="protein sequence ID" value="EUB56896.1"/>
    <property type="molecule type" value="Genomic_DNA"/>
</dbReference>
<name>W6U8U4_ECHGR</name>
<dbReference type="KEGG" id="egl:EGR_08248"/>
<sequence>MAVLPPPACASTQFQLWSHVSNFRCLYFDINNVISLNIRRCLLCASLCLPNQTYCHLNAKTADASTPNAWLGSANQEANRLALTPTFHQPLGVSTHLRVIEAPSKAMCTNCVAGVHSITASLQAKYFIIACLTMALVLILSALPIT</sequence>
<dbReference type="RefSeq" id="XP_024348092.1">
    <property type="nucleotide sequence ID" value="XM_024497497.1"/>
</dbReference>
<organism evidence="2 3">
    <name type="scientific">Echinococcus granulosus</name>
    <name type="common">Hydatid tapeworm</name>
    <dbReference type="NCBI Taxonomy" id="6210"/>
    <lineage>
        <taxon>Eukaryota</taxon>
        <taxon>Metazoa</taxon>
        <taxon>Spiralia</taxon>
        <taxon>Lophotrochozoa</taxon>
        <taxon>Platyhelminthes</taxon>
        <taxon>Cestoda</taxon>
        <taxon>Eucestoda</taxon>
        <taxon>Cyclophyllidea</taxon>
        <taxon>Taeniidae</taxon>
        <taxon>Echinococcus</taxon>
        <taxon>Echinococcus granulosus group</taxon>
    </lineage>
</organism>